<dbReference type="EMBL" id="KN818346">
    <property type="protein sequence ID" value="KIL58134.1"/>
    <property type="molecule type" value="Genomic_DNA"/>
</dbReference>
<evidence type="ECO:0000313" key="2">
    <source>
        <dbReference type="EMBL" id="KIL58134.1"/>
    </source>
</evidence>
<name>A0A0C2SVN5_AMAMK</name>
<evidence type="ECO:0000313" key="3">
    <source>
        <dbReference type="Proteomes" id="UP000054549"/>
    </source>
</evidence>
<feature type="compositionally biased region" description="Polar residues" evidence="1">
    <location>
        <begin position="31"/>
        <end position="40"/>
    </location>
</feature>
<sequence>MDHHEHAESLSVLNARSVASWVCLATKSSASSPTSLVTNDPPSLLPPPPHIPTSMNPVPLNEHNPSPKQDFRFSMPEFPTTRQSSTAVADALHCFLTTEIPTTREFNCQHVPRRRWTCIGMIKLSLMPTIRPYTLPVQALTDRDFEVEKVIRAIHTQIQRRTSITGSHEQGSQSMDEERSATLQQENRLGSALALFKL</sequence>
<protein>
    <submittedName>
        <fullName evidence="2">Uncharacterized protein</fullName>
    </submittedName>
</protein>
<reference evidence="2 3" key="1">
    <citation type="submission" date="2014-04" db="EMBL/GenBank/DDBJ databases">
        <title>Evolutionary Origins and Diversification of the Mycorrhizal Mutualists.</title>
        <authorList>
            <consortium name="DOE Joint Genome Institute"/>
            <consortium name="Mycorrhizal Genomics Consortium"/>
            <person name="Kohler A."/>
            <person name="Kuo A."/>
            <person name="Nagy L.G."/>
            <person name="Floudas D."/>
            <person name="Copeland A."/>
            <person name="Barry K.W."/>
            <person name="Cichocki N."/>
            <person name="Veneault-Fourrey C."/>
            <person name="LaButti K."/>
            <person name="Lindquist E.A."/>
            <person name="Lipzen A."/>
            <person name="Lundell T."/>
            <person name="Morin E."/>
            <person name="Murat C."/>
            <person name="Riley R."/>
            <person name="Ohm R."/>
            <person name="Sun H."/>
            <person name="Tunlid A."/>
            <person name="Henrissat B."/>
            <person name="Grigoriev I.V."/>
            <person name="Hibbett D.S."/>
            <person name="Martin F."/>
        </authorList>
    </citation>
    <scope>NUCLEOTIDE SEQUENCE [LARGE SCALE GENOMIC DNA]</scope>
    <source>
        <strain evidence="2 3">Koide BX008</strain>
    </source>
</reference>
<organism evidence="2 3">
    <name type="scientific">Amanita muscaria (strain Koide BX008)</name>
    <dbReference type="NCBI Taxonomy" id="946122"/>
    <lineage>
        <taxon>Eukaryota</taxon>
        <taxon>Fungi</taxon>
        <taxon>Dikarya</taxon>
        <taxon>Basidiomycota</taxon>
        <taxon>Agaricomycotina</taxon>
        <taxon>Agaricomycetes</taxon>
        <taxon>Agaricomycetidae</taxon>
        <taxon>Agaricales</taxon>
        <taxon>Pluteineae</taxon>
        <taxon>Amanitaceae</taxon>
        <taxon>Amanita</taxon>
    </lineage>
</organism>
<dbReference type="HOGENOM" id="CLU_1377779_0_0_1"/>
<feature type="region of interest" description="Disordered" evidence="1">
    <location>
        <begin position="161"/>
        <end position="182"/>
    </location>
</feature>
<accession>A0A0C2SVN5</accession>
<feature type="region of interest" description="Disordered" evidence="1">
    <location>
        <begin position="31"/>
        <end position="50"/>
    </location>
</feature>
<dbReference type="InParanoid" id="A0A0C2SVN5"/>
<dbReference type="Proteomes" id="UP000054549">
    <property type="component" value="Unassembled WGS sequence"/>
</dbReference>
<keyword evidence="3" id="KW-1185">Reference proteome</keyword>
<dbReference type="AlphaFoldDB" id="A0A0C2SVN5"/>
<evidence type="ECO:0000256" key="1">
    <source>
        <dbReference type="SAM" id="MobiDB-lite"/>
    </source>
</evidence>
<proteinExistence type="predicted"/>
<gene>
    <name evidence="2" type="ORF">M378DRAFT_27692</name>
</gene>
<feature type="compositionally biased region" description="Polar residues" evidence="1">
    <location>
        <begin position="161"/>
        <end position="174"/>
    </location>
</feature>